<evidence type="ECO:0000313" key="6">
    <source>
        <dbReference type="Proteomes" id="UP000294200"/>
    </source>
</evidence>
<evidence type="ECO:0000256" key="2">
    <source>
        <dbReference type="ARBA" id="ARBA00022729"/>
    </source>
</evidence>
<evidence type="ECO:0008006" key="7">
    <source>
        <dbReference type="Google" id="ProtNLM"/>
    </source>
</evidence>
<evidence type="ECO:0000256" key="4">
    <source>
        <dbReference type="ARBA" id="ARBA00023157"/>
    </source>
</evidence>
<sequence length="101" mass="10992">VALHPPGPLREVISHSFLSQFVKFFLVPGAAHGEGGQFKGSYDGLTVLDNWVTSGKEPKNLTITDLNASTYGRTRPLCEYPQSAEGFLVGDRGYVPVSKIR</sequence>
<feature type="non-terminal residue" evidence="5">
    <location>
        <position position="1"/>
    </location>
</feature>
<protein>
    <recommendedName>
        <fullName evidence="7">Tannase</fullName>
    </recommendedName>
</protein>
<evidence type="ECO:0000313" key="5">
    <source>
        <dbReference type="EMBL" id="TCF96870.1"/>
    </source>
</evidence>
<keyword evidence="2" id="KW-0732">Signal</keyword>
<dbReference type="PANTHER" id="PTHR33938:SF15">
    <property type="entry name" value="FERULOYL ESTERASE B-RELATED"/>
    <property type="match status" value="1"/>
</dbReference>
<evidence type="ECO:0000256" key="1">
    <source>
        <dbReference type="ARBA" id="ARBA00022487"/>
    </source>
</evidence>
<name>A0A4R0WVG7_9BURK</name>
<dbReference type="Pfam" id="PF07519">
    <property type="entry name" value="Tannase"/>
    <property type="match status" value="1"/>
</dbReference>
<keyword evidence="3" id="KW-0378">Hydrolase</keyword>
<dbReference type="Proteomes" id="UP000294200">
    <property type="component" value="Unassembled WGS sequence"/>
</dbReference>
<accession>A0A4R0WVG7</accession>
<keyword evidence="6" id="KW-1185">Reference proteome</keyword>
<gene>
    <name evidence="5" type="ORF">BZM27_55555</name>
</gene>
<dbReference type="AlphaFoldDB" id="A0A4R0WVG7"/>
<dbReference type="GO" id="GO:0052689">
    <property type="term" value="F:carboxylic ester hydrolase activity"/>
    <property type="evidence" value="ECO:0007669"/>
    <property type="project" value="UniProtKB-KW"/>
</dbReference>
<proteinExistence type="predicted"/>
<dbReference type="PANTHER" id="PTHR33938">
    <property type="entry name" value="FERULOYL ESTERASE B-RELATED"/>
    <property type="match status" value="1"/>
</dbReference>
<keyword evidence="1" id="KW-0719">Serine esterase</keyword>
<organism evidence="5 6">
    <name type="scientific">Paraburkholderia steynii</name>
    <dbReference type="NCBI Taxonomy" id="1245441"/>
    <lineage>
        <taxon>Bacteria</taxon>
        <taxon>Pseudomonadati</taxon>
        <taxon>Pseudomonadota</taxon>
        <taxon>Betaproteobacteria</taxon>
        <taxon>Burkholderiales</taxon>
        <taxon>Burkholderiaceae</taxon>
        <taxon>Paraburkholderia</taxon>
    </lineage>
</organism>
<reference evidence="5" key="1">
    <citation type="submission" date="2017-02" db="EMBL/GenBank/DDBJ databases">
        <title>Paraburkholderia sophoroidis sp. nov. and Paraburkholderia steynii sp. nov. rhizobial symbionts of the fynbos legume Hypocalyptus sophoroides.</title>
        <authorList>
            <person name="Steenkamp E.T."/>
            <person name="Beukes C.W."/>
            <person name="Van Zyl E."/>
            <person name="Avontuur J."/>
            <person name="Chan W.Y."/>
            <person name="Hassen A."/>
            <person name="Palmer M."/>
            <person name="Mthombeni L."/>
            <person name="Phalane F."/>
            <person name="Sereme K."/>
            <person name="Venter S.N."/>
        </authorList>
    </citation>
    <scope>NUCLEOTIDE SEQUENCE [LARGE SCALE GENOMIC DNA]</scope>
    <source>
        <strain evidence="5">HC1.1ba</strain>
    </source>
</reference>
<evidence type="ECO:0000256" key="3">
    <source>
        <dbReference type="ARBA" id="ARBA00022801"/>
    </source>
</evidence>
<comment type="caution">
    <text evidence="5">The sequence shown here is derived from an EMBL/GenBank/DDBJ whole genome shotgun (WGS) entry which is preliminary data.</text>
</comment>
<keyword evidence="4" id="KW-1015">Disulfide bond</keyword>
<dbReference type="InterPro" id="IPR011118">
    <property type="entry name" value="Tannase/feruloyl_esterase"/>
</dbReference>
<dbReference type="EMBL" id="MWML01001277">
    <property type="protein sequence ID" value="TCF96870.1"/>
    <property type="molecule type" value="Genomic_DNA"/>
</dbReference>